<reference evidence="8" key="3">
    <citation type="submission" date="2025-09" db="UniProtKB">
        <authorList>
            <consortium name="Ensembl"/>
        </authorList>
    </citation>
    <scope>IDENTIFICATION</scope>
</reference>
<keyword evidence="4" id="KW-0804">Transcription</keyword>
<proteinExistence type="predicted"/>
<dbReference type="AlphaFoldDB" id="A0AAR2JHN4"/>
<dbReference type="Proteomes" id="UP001501920">
    <property type="component" value="Chromosome 24"/>
</dbReference>
<evidence type="ECO:0000256" key="6">
    <source>
        <dbReference type="SAM" id="MobiDB-lite"/>
    </source>
</evidence>
<keyword evidence="9" id="KW-1185">Reference proteome</keyword>
<keyword evidence="5" id="KW-0539">Nucleus</keyword>
<organism evidence="8 9">
    <name type="scientific">Pygocentrus nattereri</name>
    <name type="common">Red-bellied piranha</name>
    <dbReference type="NCBI Taxonomy" id="42514"/>
    <lineage>
        <taxon>Eukaryota</taxon>
        <taxon>Metazoa</taxon>
        <taxon>Chordata</taxon>
        <taxon>Craniata</taxon>
        <taxon>Vertebrata</taxon>
        <taxon>Euteleostomi</taxon>
        <taxon>Actinopterygii</taxon>
        <taxon>Neopterygii</taxon>
        <taxon>Teleostei</taxon>
        <taxon>Ostariophysi</taxon>
        <taxon>Characiformes</taxon>
        <taxon>Characoidei</taxon>
        <taxon>Pygocentrus</taxon>
    </lineage>
</organism>
<evidence type="ECO:0000313" key="8">
    <source>
        <dbReference type="Ensembl" id="ENSPNAP00000049376.1"/>
    </source>
</evidence>
<comment type="subcellular location">
    <subcellularLocation>
        <location evidence="1">Nucleus</location>
    </subcellularLocation>
</comment>
<evidence type="ECO:0000313" key="9">
    <source>
        <dbReference type="Proteomes" id="UP001501920"/>
    </source>
</evidence>
<evidence type="ECO:0000256" key="1">
    <source>
        <dbReference type="ARBA" id="ARBA00004123"/>
    </source>
</evidence>
<dbReference type="GO" id="GO:0000976">
    <property type="term" value="F:transcription cis-regulatory region binding"/>
    <property type="evidence" value="ECO:0007669"/>
    <property type="project" value="TreeGrafter"/>
</dbReference>
<reference evidence="8 9" key="1">
    <citation type="submission" date="2020-10" db="EMBL/GenBank/DDBJ databases">
        <title>Pygocentrus nattereri (red-bellied piranha) genome, fPygNat1, primary haplotype.</title>
        <authorList>
            <person name="Myers G."/>
            <person name="Meyer A."/>
            <person name="Karagic N."/>
            <person name="Pippel M."/>
            <person name="Winkler S."/>
            <person name="Tracey A."/>
            <person name="Wood J."/>
            <person name="Formenti G."/>
            <person name="Howe K."/>
            <person name="Fedrigo O."/>
            <person name="Jarvis E.D."/>
        </authorList>
    </citation>
    <scope>NUCLEOTIDE SEQUENCE [LARGE SCALE GENOMIC DNA]</scope>
</reference>
<dbReference type="InterPro" id="IPR039091">
    <property type="entry name" value="AHR/AHRR"/>
</dbReference>
<keyword evidence="2" id="KW-0805">Transcription regulation</keyword>
<evidence type="ECO:0000256" key="4">
    <source>
        <dbReference type="ARBA" id="ARBA00023163"/>
    </source>
</evidence>
<dbReference type="Pfam" id="PF00010">
    <property type="entry name" value="HLH"/>
    <property type="match status" value="1"/>
</dbReference>
<feature type="compositionally biased region" description="Basic residues" evidence="6">
    <location>
        <begin position="11"/>
        <end position="24"/>
    </location>
</feature>
<evidence type="ECO:0000259" key="7">
    <source>
        <dbReference type="PROSITE" id="PS50888"/>
    </source>
</evidence>
<evidence type="ECO:0000256" key="5">
    <source>
        <dbReference type="ARBA" id="ARBA00023242"/>
    </source>
</evidence>
<dbReference type="GO" id="GO:0005634">
    <property type="term" value="C:nucleus"/>
    <property type="evidence" value="ECO:0007669"/>
    <property type="project" value="UniProtKB-SubCell"/>
</dbReference>
<dbReference type="PROSITE" id="PS50888">
    <property type="entry name" value="BHLH"/>
    <property type="match status" value="1"/>
</dbReference>
<dbReference type="GO" id="GO:0004879">
    <property type="term" value="F:nuclear receptor activity"/>
    <property type="evidence" value="ECO:0007669"/>
    <property type="project" value="TreeGrafter"/>
</dbReference>
<dbReference type="GO" id="GO:0006805">
    <property type="term" value="P:xenobiotic metabolic process"/>
    <property type="evidence" value="ECO:0007669"/>
    <property type="project" value="InterPro"/>
</dbReference>
<evidence type="ECO:0000256" key="2">
    <source>
        <dbReference type="ARBA" id="ARBA00023015"/>
    </source>
</evidence>
<dbReference type="PANTHER" id="PTHR10649:SF3">
    <property type="entry name" value="ARYL HYDROCARBON RECEPTOR REPRESSOR"/>
    <property type="match status" value="1"/>
</dbReference>
<dbReference type="SUPFAM" id="SSF47459">
    <property type="entry name" value="HLH, helix-loop-helix DNA-binding domain"/>
    <property type="match status" value="1"/>
</dbReference>
<protein>
    <recommendedName>
        <fullName evidence="7">BHLH domain-containing protein</fullName>
    </recommendedName>
</protein>
<name>A0AAR2JHN4_PYGNA</name>
<reference evidence="8" key="2">
    <citation type="submission" date="2025-08" db="UniProtKB">
        <authorList>
            <consortium name="Ensembl"/>
        </authorList>
    </citation>
    <scope>IDENTIFICATION</scope>
</reference>
<feature type="region of interest" description="Disordered" evidence="6">
    <location>
        <begin position="1"/>
        <end position="38"/>
    </location>
</feature>
<accession>A0AAR2JHN4</accession>
<dbReference type="GO" id="GO:0046983">
    <property type="term" value="F:protein dimerization activity"/>
    <property type="evidence" value="ECO:0007669"/>
    <property type="project" value="InterPro"/>
</dbReference>
<dbReference type="SMART" id="SM00353">
    <property type="entry name" value="HLH"/>
    <property type="match status" value="1"/>
</dbReference>
<sequence>MIPPGDCMYAGRKRRKPIQKHRKPAPVTEKSNPSKRHRDRLNAELDRLASLLPFSPEIITKLDKLSVLRLSVSYLRVKSFFHAIRQCGLKLIPF</sequence>
<dbReference type="InterPro" id="IPR036638">
    <property type="entry name" value="HLH_DNA-bd_sf"/>
</dbReference>
<keyword evidence="3" id="KW-0238">DNA-binding</keyword>
<dbReference type="Ensembl" id="ENSPNAT00000083576.1">
    <property type="protein sequence ID" value="ENSPNAP00000049376.1"/>
    <property type="gene ID" value="ENSPNAG00000004243.2"/>
</dbReference>
<dbReference type="Gene3D" id="4.10.280.10">
    <property type="entry name" value="Helix-loop-helix DNA-binding domain"/>
    <property type="match status" value="1"/>
</dbReference>
<dbReference type="FunFam" id="4.10.280.10:FF:000041">
    <property type="entry name" value="aryl hydrocarbon receptor repressor"/>
    <property type="match status" value="1"/>
</dbReference>
<dbReference type="InterPro" id="IPR011598">
    <property type="entry name" value="bHLH_dom"/>
</dbReference>
<feature type="domain" description="BHLH" evidence="7">
    <location>
        <begin position="25"/>
        <end position="78"/>
    </location>
</feature>
<dbReference type="GeneTree" id="ENSGT00940000154486"/>
<dbReference type="PANTHER" id="PTHR10649">
    <property type="entry name" value="ARYL HYDROCARBON RECEPTOR"/>
    <property type="match status" value="1"/>
</dbReference>
<dbReference type="GO" id="GO:0034751">
    <property type="term" value="C:aryl hydrocarbon receptor complex"/>
    <property type="evidence" value="ECO:0007669"/>
    <property type="project" value="TreeGrafter"/>
</dbReference>
<evidence type="ECO:0000256" key="3">
    <source>
        <dbReference type="ARBA" id="ARBA00023125"/>
    </source>
</evidence>